<evidence type="ECO:0000256" key="1">
    <source>
        <dbReference type="SAM" id="MobiDB-lite"/>
    </source>
</evidence>
<gene>
    <name evidence="3" type="ORF">DME_LOCUS6879</name>
</gene>
<evidence type="ECO:0000256" key="2">
    <source>
        <dbReference type="SAM" id="Phobius"/>
    </source>
</evidence>
<sequence length="605" mass="68293">MKGAAFDWIDVNNVNDVKVYRATDKREVERFTYFPTLNDRIFQQQRRHYPIVEISLPKQNNNSLRYFDTFPVISQENQLFDSGKERFLSEKEICGDQYKEYNNNSLITTTTRPIRFDSEQLNRSIYDQLPQSNLVDERDKNKLFDHRIDISSLDALLSDVSTADMSKTTKGWQSSFLTMRDKFGNAERCDETVNSYSTTNFTTNGSRTVPRGGLLKSASHGAITIGGSNDLNDRQKSLLENAVEKRAAEAPELRHSGPRHELGSFWEEIVRNHSGLPQRTPLQMTAAQRLEMLHEPVDERRHHEGRFPYHSNGSRLAERKAQFLKETLKSSGTNERILPGHLSQNSSMPNGFGISKRFETTEQRRHENGPNFSALDSAVAELGHNNIIYNKSTHSGGCQKFPTDELSTLNQPLKKYQSHSPSPDATSDTSSNYNAPTGLPHPKPKHNIREQLIQAGFEPRGSVGYANRVGNRVGSSTNFPAPSSGSVASRISEFEKRPGAPNLLQIACALSGMPQRSESPIRSPVGPMSPRSSVYRTKPVIHADLGNSPKIHTEMNGGPPSIFQFPSLKTVCPNLIRVFQFFHNLFYIIYKYFINLFIFISHISL</sequence>
<evidence type="ECO:0000313" key="3">
    <source>
        <dbReference type="EMBL" id="VDN56906.1"/>
    </source>
</evidence>
<feature type="region of interest" description="Disordered" evidence="1">
    <location>
        <begin position="413"/>
        <end position="445"/>
    </location>
</feature>
<dbReference type="Proteomes" id="UP000274756">
    <property type="component" value="Unassembled WGS sequence"/>
</dbReference>
<accession>A0A0N4U6H1</accession>
<keyword evidence="2" id="KW-0472">Membrane</keyword>
<dbReference type="OrthoDB" id="5586at2759"/>
<keyword evidence="2" id="KW-1133">Transmembrane helix</keyword>
<keyword evidence="5" id="KW-1185">Reference proteome</keyword>
<reference evidence="6" key="1">
    <citation type="submission" date="2017-02" db="UniProtKB">
        <authorList>
            <consortium name="WormBaseParasite"/>
        </authorList>
    </citation>
    <scope>IDENTIFICATION</scope>
</reference>
<feature type="transmembrane region" description="Helical" evidence="2">
    <location>
        <begin position="581"/>
        <end position="600"/>
    </location>
</feature>
<reference evidence="3 5" key="2">
    <citation type="submission" date="2018-11" db="EMBL/GenBank/DDBJ databases">
        <authorList>
            <consortium name="Pathogen Informatics"/>
        </authorList>
    </citation>
    <scope>NUCLEOTIDE SEQUENCE [LARGE SCALE GENOMIC DNA]</scope>
</reference>
<dbReference type="STRING" id="318479.A0A0N4U6H1"/>
<dbReference type="AlphaFoldDB" id="A0A0N4U6H1"/>
<name>A0A0N4U6H1_DRAME</name>
<evidence type="ECO:0000313" key="6">
    <source>
        <dbReference type="WBParaSite" id="DME_0000251901-mRNA-1"/>
    </source>
</evidence>
<feature type="region of interest" description="Disordered" evidence="1">
    <location>
        <begin position="334"/>
        <end position="354"/>
    </location>
</feature>
<dbReference type="Proteomes" id="UP000038040">
    <property type="component" value="Unplaced"/>
</dbReference>
<keyword evidence="2" id="KW-0812">Transmembrane</keyword>
<organism evidence="4 6">
    <name type="scientific">Dracunculus medinensis</name>
    <name type="common">Guinea worm</name>
    <dbReference type="NCBI Taxonomy" id="318479"/>
    <lineage>
        <taxon>Eukaryota</taxon>
        <taxon>Metazoa</taxon>
        <taxon>Ecdysozoa</taxon>
        <taxon>Nematoda</taxon>
        <taxon>Chromadorea</taxon>
        <taxon>Rhabditida</taxon>
        <taxon>Spirurina</taxon>
        <taxon>Dracunculoidea</taxon>
        <taxon>Dracunculidae</taxon>
        <taxon>Dracunculus</taxon>
    </lineage>
</organism>
<evidence type="ECO:0000313" key="4">
    <source>
        <dbReference type="Proteomes" id="UP000038040"/>
    </source>
</evidence>
<dbReference type="EMBL" id="UYYG01001157">
    <property type="protein sequence ID" value="VDN56906.1"/>
    <property type="molecule type" value="Genomic_DNA"/>
</dbReference>
<protein>
    <submittedName>
        <fullName evidence="6">SH2 domain-containing protein</fullName>
    </submittedName>
</protein>
<proteinExistence type="predicted"/>
<dbReference type="WBParaSite" id="DME_0000251901-mRNA-1">
    <property type="protein sequence ID" value="DME_0000251901-mRNA-1"/>
    <property type="gene ID" value="DME_0000251901"/>
</dbReference>
<feature type="compositionally biased region" description="Low complexity" evidence="1">
    <location>
        <begin position="418"/>
        <end position="431"/>
    </location>
</feature>
<evidence type="ECO:0000313" key="5">
    <source>
        <dbReference type="Proteomes" id="UP000274756"/>
    </source>
</evidence>